<keyword evidence="1" id="KW-0732">Signal</keyword>
<dbReference type="eggNOG" id="ENOG5030TIF">
    <property type="taxonomic scope" value="Bacteria"/>
</dbReference>
<evidence type="ECO:0008006" key="4">
    <source>
        <dbReference type="Google" id="ProtNLM"/>
    </source>
</evidence>
<accession>A9FYY8</accession>
<reference evidence="2 3" key="1">
    <citation type="journal article" date="2007" name="Nat. Biotechnol.">
        <title>Complete genome sequence of the myxobacterium Sorangium cellulosum.</title>
        <authorList>
            <person name="Schneiker S."/>
            <person name="Perlova O."/>
            <person name="Kaiser O."/>
            <person name="Gerth K."/>
            <person name="Alici A."/>
            <person name="Altmeyer M.O."/>
            <person name="Bartels D."/>
            <person name="Bekel T."/>
            <person name="Beyer S."/>
            <person name="Bode E."/>
            <person name="Bode H.B."/>
            <person name="Bolten C.J."/>
            <person name="Choudhuri J.V."/>
            <person name="Doss S."/>
            <person name="Elnakady Y.A."/>
            <person name="Frank B."/>
            <person name="Gaigalat L."/>
            <person name="Goesmann A."/>
            <person name="Groeger C."/>
            <person name="Gross F."/>
            <person name="Jelsbak L."/>
            <person name="Jelsbak L."/>
            <person name="Kalinowski J."/>
            <person name="Kegler C."/>
            <person name="Knauber T."/>
            <person name="Konietzny S."/>
            <person name="Kopp M."/>
            <person name="Krause L."/>
            <person name="Krug D."/>
            <person name="Linke B."/>
            <person name="Mahmud T."/>
            <person name="Martinez-Arias R."/>
            <person name="McHardy A.C."/>
            <person name="Merai M."/>
            <person name="Meyer F."/>
            <person name="Mormann S."/>
            <person name="Munoz-Dorado J."/>
            <person name="Perez J."/>
            <person name="Pradella S."/>
            <person name="Rachid S."/>
            <person name="Raddatz G."/>
            <person name="Rosenau F."/>
            <person name="Rueckert C."/>
            <person name="Sasse F."/>
            <person name="Scharfe M."/>
            <person name="Schuster S.C."/>
            <person name="Suen G."/>
            <person name="Treuner-Lange A."/>
            <person name="Velicer G.J."/>
            <person name="Vorholter F.-J."/>
            <person name="Weissman K.J."/>
            <person name="Welch R.D."/>
            <person name="Wenzel S.C."/>
            <person name="Whitworth D.E."/>
            <person name="Wilhelm S."/>
            <person name="Wittmann C."/>
            <person name="Bloecker H."/>
            <person name="Puehler A."/>
            <person name="Mueller R."/>
        </authorList>
    </citation>
    <scope>NUCLEOTIDE SEQUENCE [LARGE SCALE GENOMIC DNA]</scope>
    <source>
        <strain evidence="3">So ce56</strain>
    </source>
</reference>
<dbReference type="Proteomes" id="UP000002139">
    <property type="component" value="Chromosome"/>
</dbReference>
<evidence type="ECO:0000313" key="2">
    <source>
        <dbReference type="EMBL" id="CAN98692.1"/>
    </source>
</evidence>
<feature type="chain" id="PRO_5002735104" description="Secreted protein" evidence="1">
    <location>
        <begin position="26"/>
        <end position="274"/>
    </location>
</feature>
<name>A9FYY8_SORC5</name>
<evidence type="ECO:0000256" key="1">
    <source>
        <dbReference type="SAM" id="SignalP"/>
    </source>
</evidence>
<organism evidence="2 3">
    <name type="scientific">Sorangium cellulosum (strain So ce56)</name>
    <name type="common">Polyangium cellulosum (strain So ce56)</name>
    <dbReference type="NCBI Taxonomy" id="448385"/>
    <lineage>
        <taxon>Bacteria</taxon>
        <taxon>Pseudomonadati</taxon>
        <taxon>Myxococcota</taxon>
        <taxon>Polyangia</taxon>
        <taxon>Polyangiales</taxon>
        <taxon>Polyangiaceae</taxon>
        <taxon>Sorangium</taxon>
    </lineage>
</organism>
<dbReference type="BioCyc" id="SCEL448385:SCE_RS43660-MONOMER"/>
<sequence>MVKKLLMNGLLALVAIGASGCVAGAAEEDDDSEETGVADLPLGWVSGGVWAAGSGPVDMGDASNRTCFLTGILGDFESGNEWVHAYISDGRWYLHGNNTHGSARVLATCVSSTLGRTAEFSWSQGDPGVDLGSDKTPAGLPRACFLTRMGGDFNGMSESVSVSSSFGHYWLTGLSSSTGVHARARCITVSAMSTRATLAHQFGVPAEDDPISMAMTPANTFDTQCMLTGVAGEFSSDNQNDHSIIVWRHQQLQAQYFNVWTTRSRIQGNALCVK</sequence>
<dbReference type="KEGG" id="scl:sce8522"/>
<evidence type="ECO:0000313" key="3">
    <source>
        <dbReference type="Proteomes" id="UP000002139"/>
    </source>
</evidence>
<dbReference type="AlphaFoldDB" id="A9FYY8"/>
<dbReference type="PROSITE" id="PS51257">
    <property type="entry name" value="PROKAR_LIPOPROTEIN"/>
    <property type="match status" value="1"/>
</dbReference>
<gene>
    <name evidence="2" type="ordered locus">sce8522</name>
</gene>
<proteinExistence type="predicted"/>
<keyword evidence="3" id="KW-1185">Reference proteome</keyword>
<dbReference type="HOGENOM" id="CLU_068873_0_0_7"/>
<dbReference type="EMBL" id="AM746676">
    <property type="protein sequence ID" value="CAN98692.1"/>
    <property type="molecule type" value="Genomic_DNA"/>
</dbReference>
<feature type="signal peptide" evidence="1">
    <location>
        <begin position="1"/>
        <end position="25"/>
    </location>
</feature>
<protein>
    <recommendedName>
        <fullName evidence="4">Secreted protein</fullName>
    </recommendedName>
</protein>